<evidence type="ECO:0000256" key="1">
    <source>
        <dbReference type="ARBA" id="ARBA00001933"/>
    </source>
</evidence>
<evidence type="ECO:0000256" key="3">
    <source>
        <dbReference type="ARBA" id="ARBA00022576"/>
    </source>
</evidence>
<comment type="cofactor">
    <cofactor evidence="1">
        <name>pyridoxal 5'-phosphate</name>
        <dbReference type="ChEBI" id="CHEBI:597326"/>
    </cofactor>
</comment>
<dbReference type="PANTHER" id="PTHR42825">
    <property type="entry name" value="AMINO ACID AMINOTRANSFERASE"/>
    <property type="match status" value="1"/>
</dbReference>
<dbReference type="InterPro" id="IPR001544">
    <property type="entry name" value="Aminotrans_IV"/>
</dbReference>
<accession>A0AAD9XIX6</accession>
<dbReference type="SUPFAM" id="SSF56752">
    <property type="entry name" value="D-aminoacid aminotransferase-like PLP-dependent enzymes"/>
    <property type="match status" value="1"/>
</dbReference>
<dbReference type="CDD" id="cd01557">
    <property type="entry name" value="BCAT_beta_family"/>
    <property type="match status" value="1"/>
</dbReference>
<reference evidence="7" key="1">
    <citation type="journal article" date="2023" name="Plant J.">
        <title>Genome sequences and population genomics provide insights into the demographic history, inbreeding, and mutation load of two 'living fossil' tree species of Dipteronia.</title>
        <authorList>
            <person name="Feng Y."/>
            <person name="Comes H.P."/>
            <person name="Chen J."/>
            <person name="Zhu S."/>
            <person name="Lu R."/>
            <person name="Zhang X."/>
            <person name="Li P."/>
            <person name="Qiu J."/>
            <person name="Olsen K.M."/>
            <person name="Qiu Y."/>
        </authorList>
    </citation>
    <scope>NUCLEOTIDE SEQUENCE</scope>
    <source>
        <strain evidence="7">KIB01</strain>
    </source>
</reference>
<dbReference type="Gene3D" id="3.30.470.10">
    <property type="match status" value="1"/>
</dbReference>
<dbReference type="InterPro" id="IPR036038">
    <property type="entry name" value="Aminotransferase-like"/>
</dbReference>
<dbReference type="Proteomes" id="UP001280121">
    <property type="component" value="Unassembled WGS sequence"/>
</dbReference>
<evidence type="ECO:0008006" key="9">
    <source>
        <dbReference type="Google" id="ProtNLM"/>
    </source>
</evidence>
<comment type="caution">
    <text evidence="7">The sequence shown here is derived from an EMBL/GenBank/DDBJ whole genome shotgun (WGS) entry which is preliminary data.</text>
</comment>
<proteinExistence type="inferred from homology"/>
<organism evidence="7 8">
    <name type="scientific">Dipteronia dyeriana</name>
    <dbReference type="NCBI Taxonomy" id="168575"/>
    <lineage>
        <taxon>Eukaryota</taxon>
        <taxon>Viridiplantae</taxon>
        <taxon>Streptophyta</taxon>
        <taxon>Embryophyta</taxon>
        <taxon>Tracheophyta</taxon>
        <taxon>Spermatophyta</taxon>
        <taxon>Magnoliopsida</taxon>
        <taxon>eudicotyledons</taxon>
        <taxon>Gunneridae</taxon>
        <taxon>Pentapetalae</taxon>
        <taxon>rosids</taxon>
        <taxon>malvids</taxon>
        <taxon>Sapindales</taxon>
        <taxon>Sapindaceae</taxon>
        <taxon>Hippocastanoideae</taxon>
        <taxon>Acereae</taxon>
        <taxon>Dipteronia</taxon>
    </lineage>
</organism>
<dbReference type="PANTHER" id="PTHR42825:SF10">
    <property type="entry name" value="BRANCHED-CHAIN-AMINO-ACID AMINOTRANSFERASE"/>
    <property type="match status" value="1"/>
</dbReference>
<dbReference type="GO" id="GO:0004084">
    <property type="term" value="F:branched-chain-amino-acid transaminase activity"/>
    <property type="evidence" value="ECO:0007669"/>
    <property type="project" value="InterPro"/>
</dbReference>
<dbReference type="FunFam" id="3.20.10.10:FF:000003">
    <property type="entry name" value="Branched-chain-amino-acid aminotransferase"/>
    <property type="match status" value="1"/>
</dbReference>
<sequence length="420" mass="46476">MVHSYGIFFSITANHLCSYTNTIPTTTTTSTTALLHHSSSLKFHYKRSFGSSSSLLGPVTRNQAIQSDSYSLRQLKYNSQTTELACRSWDNLGFNPVSTDYMYTMKCSEEGGFSDGGLQPFQSIQLVPSACVLNYGQAVIEDLKAYKKQDDSILLFRPEEYGLCMRIGADRLCMPALTIEQFVEAVKVTVLANRRWIPPPDKGFLHIRPLLMGSGAVLGVKSAHEFTFLIYVTPVGNYFVEGMKPINLVVENEFHRATSGGVGNVKAISNYASNLKAQAAAKANGFYDVLYLDTVHSRYLEETSTANIFIVKDKRISTPVLGGTIQPGITRKSIIDIARSQGFQIEERLVSIEELFDADEVFCVGDSVCLLPVCSITYLDKRVSYKEKGTSAVSQQLYLALTGIQMGLTEDKMGWTVVLK</sequence>
<evidence type="ECO:0000256" key="2">
    <source>
        <dbReference type="ARBA" id="ARBA00009320"/>
    </source>
</evidence>
<evidence type="ECO:0000313" key="7">
    <source>
        <dbReference type="EMBL" id="KAK2660066.1"/>
    </source>
</evidence>
<dbReference type="InterPro" id="IPR043131">
    <property type="entry name" value="BCAT-like_N"/>
</dbReference>
<keyword evidence="4" id="KW-0808">Transferase</keyword>
<name>A0AAD9XIX6_9ROSI</name>
<dbReference type="Pfam" id="PF01063">
    <property type="entry name" value="Aminotran_4"/>
    <property type="match status" value="1"/>
</dbReference>
<dbReference type="PIRSF" id="PIRSF006468">
    <property type="entry name" value="BCAT1"/>
    <property type="match status" value="1"/>
</dbReference>
<dbReference type="NCBIfam" id="NF009897">
    <property type="entry name" value="PRK13357.1"/>
    <property type="match status" value="1"/>
</dbReference>
<dbReference type="InterPro" id="IPR033939">
    <property type="entry name" value="BCAT_family"/>
</dbReference>
<dbReference type="InterPro" id="IPR005786">
    <property type="entry name" value="B_amino_transII"/>
</dbReference>
<gene>
    <name evidence="7" type="ORF">Ddye_006599</name>
</gene>
<dbReference type="InterPro" id="IPR043132">
    <property type="entry name" value="BCAT-like_C"/>
</dbReference>
<protein>
    <recommendedName>
        <fullName evidence="9">Branched-chain-amino-acid transaminase</fullName>
    </recommendedName>
</protein>
<comment type="similarity">
    <text evidence="2">Belongs to the class-IV pyridoxal-phosphate-dependent aminotransferase family.</text>
</comment>
<keyword evidence="3" id="KW-0032">Aminotransferase</keyword>
<evidence type="ECO:0000256" key="5">
    <source>
        <dbReference type="ARBA" id="ARBA00022898"/>
    </source>
</evidence>
<evidence type="ECO:0000256" key="4">
    <source>
        <dbReference type="ARBA" id="ARBA00022679"/>
    </source>
</evidence>
<dbReference type="EMBL" id="JANJYI010000002">
    <property type="protein sequence ID" value="KAK2660066.1"/>
    <property type="molecule type" value="Genomic_DNA"/>
</dbReference>
<dbReference type="AlphaFoldDB" id="A0AAD9XIX6"/>
<dbReference type="GO" id="GO:0009081">
    <property type="term" value="P:branched-chain amino acid metabolic process"/>
    <property type="evidence" value="ECO:0007669"/>
    <property type="project" value="InterPro"/>
</dbReference>
<keyword evidence="5" id="KW-0663">Pyridoxal phosphate</keyword>
<feature type="modified residue" description="N6-(pyridoxal phosphate)lysine" evidence="6">
    <location>
        <position position="266"/>
    </location>
</feature>
<evidence type="ECO:0000313" key="8">
    <source>
        <dbReference type="Proteomes" id="UP001280121"/>
    </source>
</evidence>
<dbReference type="NCBIfam" id="TIGR01123">
    <property type="entry name" value="ilvE_II"/>
    <property type="match status" value="1"/>
</dbReference>
<dbReference type="Gene3D" id="3.20.10.10">
    <property type="entry name" value="D-amino Acid Aminotransferase, subunit A, domain 2"/>
    <property type="match status" value="1"/>
</dbReference>
<dbReference type="GO" id="GO:0009507">
    <property type="term" value="C:chloroplast"/>
    <property type="evidence" value="ECO:0007669"/>
    <property type="project" value="TreeGrafter"/>
</dbReference>
<keyword evidence="8" id="KW-1185">Reference proteome</keyword>
<evidence type="ECO:0000256" key="6">
    <source>
        <dbReference type="PIRSR" id="PIRSR006468-1"/>
    </source>
</evidence>